<dbReference type="SUPFAM" id="SSF51905">
    <property type="entry name" value="FAD/NAD(P)-binding domain"/>
    <property type="match status" value="1"/>
</dbReference>
<dbReference type="InterPro" id="IPR002937">
    <property type="entry name" value="Amino_oxidase"/>
</dbReference>
<dbReference type="PANTHER" id="PTHR42923">
    <property type="entry name" value="PROTOPORPHYRINOGEN OXIDASE"/>
    <property type="match status" value="1"/>
</dbReference>
<dbReference type="Proteomes" id="UP000697998">
    <property type="component" value="Unassembled WGS sequence"/>
</dbReference>
<dbReference type="PANTHER" id="PTHR42923:SF47">
    <property type="entry name" value="BLR3003 PROTEIN"/>
    <property type="match status" value="1"/>
</dbReference>
<dbReference type="NCBIfam" id="TIGR03467">
    <property type="entry name" value="HpnE"/>
    <property type="match status" value="1"/>
</dbReference>
<evidence type="ECO:0000259" key="1">
    <source>
        <dbReference type="Pfam" id="PF01593"/>
    </source>
</evidence>
<dbReference type="Gene3D" id="3.50.50.60">
    <property type="entry name" value="FAD/NAD(P)-binding domain"/>
    <property type="match status" value="1"/>
</dbReference>
<proteinExistence type="predicted"/>
<accession>A0A935UFE6</accession>
<dbReference type="InterPro" id="IPR050464">
    <property type="entry name" value="Zeta_carotene_desat/Oxidored"/>
</dbReference>
<name>A0A935UFE6_9PROT</name>
<organism evidence="2 3">
    <name type="scientific">Candidatus Accumulibacter proximus</name>
    <dbReference type="NCBI Taxonomy" id="2954385"/>
    <lineage>
        <taxon>Bacteria</taxon>
        <taxon>Pseudomonadati</taxon>
        <taxon>Pseudomonadota</taxon>
        <taxon>Betaproteobacteria</taxon>
        <taxon>Candidatus Accumulibacter</taxon>
    </lineage>
</organism>
<evidence type="ECO:0000313" key="3">
    <source>
        <dbReference type="Proteomes" id="UP000697998"/>
    </source>
</evidence>
<dbReference type="InterPro" id="IPR017830">
    <property type="entry name" value="SQase_HpnE"/>
</dbReference>
<reference evidence="2 3" key="1">
    <citation type="submission" date="2020-10" db="EMBL/GenBank/DDBJ databases">
        <title>Connecting structure to function with the recovery of over 1000 high-quality activated sludge metagenome-assembled genomes encoding full-length rRNA genes using long-read sequencing.</title>
        <authorList>
            <person name="Singleton C.M."/>
            <person name="Petriglieri F."/>
            <person name="Kristensen J.M."/>
            <person name="Kirkegaard R.H."/>
            <person name="Michaelsen T.Y."/>
            <person name="Andersen M.H."/>
            <person name="Karst S.M."/>
            <person name="Dueholm M.S."/>
            <person name="Nielsen P.H."/>
            <person name="Albertsen M."/>
        </authorList>
    </citation>
    <scope>NUCLEOTIDE SEQUENCE [LARGE SCALE GENOMIC DNA]</scope>
    <source>
        <strain evidence="2">EsbW_18-Q3-R4-48_BATAC.285</strain>
    </source>
</reference>
<feature type="domain" description="Amine oxidase" evidence="1">
    <location>
        <begin position="11"/>
        <end position="426"/>
    </location>
</feature>
<dbReference type="EMBL" id="JADJMH010000006">
    <property type="protein sequence ID" value="MBK7674916.1"/>
    <property type="molecule type" value="Genomic_DNA"/>
</dbReference>
<sequence>MKAAIVGAGWAGLSAAVELAQAGFRVTVFEAARQLGGRARSVEVQGHRLDNGQHLLVGAYRETLRLMRQVGADPDRLLKRLPLELSFPGGPLPFRMRLPRLPSPWHLAAGLLTARGASLAEKISAARCMRSLQRDGYRLGEDCTVTALLDRHGRRGSLRRHLWEALCLAALNTPPERASAQIFANMLRDSLGGGSGATDLLLPAADLDQLLPAAAARFIEARGGDLRLSCRVEAIDAGPMIDGERFDCALVAVGPQHAAALLARHTETAAMAKMLAGYAFEPIGTVYCAYPPQVALPFPMLGLDDRPPGQVGQWVFDRGALCGTPGVMAFVLSGHGAWEQLDNAALAATLQRELAATLHARLPPVLWQQVIRERRATYSCRPNLHRPAARTALAGCWLAGDYVCADYPATLEAAVRSGVAAAQDILLSAALPAARRASADDGNSAPRSLRHG</sequence>
<dbReference type="AlphaFoldDB" id="A0A935UFE6"/>
<dbReference type="Pfam" id="PF01593">
    <property type="entry name" value="Amino_oxidase"/>
    <property type="match status" value="1"/>
</dbReference>
<dbReference type="GO" id="GO:0016491">
    <property type="term" value="F:oxidoreductase activity"/>
    <property type="evidence" value="ECO:0007669"/>
    <property type="project" value="InterPro"/>
</dbReference>
<protein>
    <submittedName>
        <fullName evidence="2">FAD-dependent oxidoreductase</fullName>
    </submittedName>
</protein>
<gene>
    <name evidence="2" type="ORF">IPJ27_09210</name>
</gene>
<comment type="caution">
    <text evidence="2">The sequence shown here is derived from an EMBL/GenBank/DDBJ whole genome shotgun (WGS) entry which is preliminary data.</text>
</comment>
<dbReference type="InterPro" id="IPR036188">
    <property type="entry name" value="FAD/NAD-bd_sf"/>
</dbReference>
<evidence type="ECO:0000313" key="2">
    <source>
        <dbReference type="EMBL" id="MBK7674916.1"/>
    </source>
</evidence>